<comment type="caution">
    <text evidence="2">The sequence shown here is derived from an EMBL/GenBank/DDBJ whole genome shotgun (WGS) entry which is preliminary data.</text>
</comment>
<name>A0A645FC08_9ZZZZ</name>
<feature type="region of interest" description="Disordered" evidence="1">
    <location>
        <begin position="1"/>
        <end position="23"/>
    </location>
</feature>
<evidence type="ECO:0000256" key="1">
    <source>
        <dbReference type="SAM" id="MobiDB-lite"/>
    </source>
</evidence>
<gene>
    <name evidence="2" type="ORF">SDC9_158467</name>
</gene>
<protein>
    <submittedName>
        <fullName evidence="2">Uncharacterized protein</fullName>
    </submittedName>
</protein>
<dbReference type="AlphaFoldDB" id="A0A645FC08"/>
<proteinExistence type="predicted"/>
<evidence type="ECO:0000313" key="2">
    <source>
        <dbReference type="EMBL" id="MPN11166.1"/>
    </source>
</evidence>
<sequence length="154" mass="17039">MKFAAGFDRDRQTPVRGRPAAPENERIFPGIKRDGEFFTIGADKIGGQAHTLALAPIVAGHPDFHPIEFVIDQNRFRRQKINGFELGVKIISGLEGELPGVLAPQRILPGTEKFRSNNPGMGFYGPPGKVFKVDQRPDPVLTVAELVHARQFQQ</sequence>
<dbReference type="EMBL" id="VSSQ01057362">
    <property type="protein sequence ID" value="MPN11166.1"/>
    <property type="molecule type" value="Genomic_DNA"/>
</dbReference>
<accession>A0A645FC08</accession>
<reference evidence="2" key="1">
    <citation type="submission" date="2019-08" db="EMBL/GenBank/DDBJ databases">
        <authorList>
            <person name="Kucharzyk K."/>
            <person name="Murdoch R.W."/>
            <person name="Higgins S."/>
            <person name="Loffler F."/>
        </authorList>
    </citation>
    <scope>NUCLEOTIDE SEQUENCE</scope>
</reference>
<organism evidence="2">
    <name type="scientific">bioreactor metagenome</name>
    <dbReference type="NCBI Taxonomy" id="1076179"/>
    <lineage>
        <taxon>unclassified sequences</taxon>
        <taxon>metagenomes</taxon>
        <taxon>ecological metagenomes</taxon>
    </lineage>
</organism>